<dbReference type="Pfam" id="PF01575">
    <property type="entry name" value="MaoC_dehydratas"/>
    <property type="match status" value="1"/>
</dbReference>
<protein>
    <submittedName>
        <fullName evidence="3">MaoC/PaaZ C-terminal domain-containing protein</fullName>
    </submittedName>
</protein>
<dbReference type="RefSeq" id="WP_319952836.1">
    <property type="nucleotide sequence ID" value="NZ_JAXAVX010000001.1"/>
</dbReference>
<dbReference type="Gene3D" id="3.10.129.10">
    <property type="entry name" value="Hotdog Thioesterase"/>
    <property type="match status" value="1"/>
</dbReference>
<proteinExistence type="inferred from homology"/>
<evidence type="ECO:0000259" key="2">
    <source>
        <dbReference type="Pfam" id="PF01575"/>
    </source>
</evidence>
<organism evidence="3 4">
    <name type="scientific">Patulibacter brassicae</name>
    <dbReference type="NCBI Taxonomy" id="1705717"/>
    <lineage>
        <taxon>Bacteria</taxon>
        <taxon>Bacillati</taxon>
        <taxon>Actinomycetota</taxon>
        <taxon>Thermoleophilia</taxon>
        <taxon>Solirubrobacterales</taxon>
        <taxon>Patulibacteraceae</taxon>
        <taxon>Patulibacter</taxon>
    </lineage>
</organism>
<dbReference type="SUPFAM" id="SSF54637">
    <property type="entry name" value="Thioesterase/thiol ester dehydrase-isomerase"/>
    <property type="match status" value="1"/>
</dbReference>
<gene>
    <name evidence="3" type="ORF">SK069_03725</name>
</gene>
<comment type="similarity">
    <text evidence="1">Belongs to the enoyl-CoA hydratase/isomerase family.</text>
</comment>
<dbReference type="InterPro" id="IPR003965">
    <property type="entry name" value="Fatty_acid_synthase"/>
</dbReference>
<dbReference type="InterPro" id="IPR002539">
    <property type="entry name" value="MaoC-like_dom"/>
</dbReference>
<dbReference type="PANTHER" id="PTHR43841:SF3">
    <property type="entry name" value="(3R)-HYDROXYACYL-ACP DEHYDRATASE SUBUNIT HADB"/>
    <property type="match status" value="1"/>
</dbReference>
<reference evidence="3 4" key="1">
    <citation type="submission" date="2023-11" db="EMBL/GenBank/DDBJ databases">
        <authorList>
            <person name="Xu M."/>
            <person name="Jiang T."/>
        </authorList>
    </citation>
    <scope>NUCLEOTIDE SEQUENCE [LARGE SCALE GENOMIC DNA]</scope>
    <source>
        <strain evidence="3 4">SD</strain>
    </source>
</reference>
<name>A0ABU4VH29_9ACTN</name>
<evidence type="ECO:0000313" key="4">
    <source>
        <dbReference type="Proteomes" id="UP001277761"/>
    </source>
</evidence>
<accession>A0ABU4VH29</accession>
<evidence type="ECO:0000313" key="3">
    <source>
        <dbReference type="EMBL" id="MDX8150692.1"/>
    </source>
</evidence>
<evidence type="ECO:0000256" key="1">
    <source>
        <dbReference type="ARBA" id="ARBA00005254"/>
    </source>
</evidence>
<dbReference type="EMBL" id="JAXAVX010000001">
    <property type="protein sequence ID" value="MDX8150692.1"/>
    <property type="molecule type" value="Genomic_DNA"/>
</dbReference>
<dbReference type="InterPro" id="IPR029069">
    <property type="entry name" value="HotDog_dom_sf"/>
</dbReference>
<dbReference type="PANTHER" id="PTHR43841">
    <property type="entry name" value="3-HYDROXYACYL-THIOESTER DEHYDRATASE HTDX-RELATED"/>
    <property type="match status" value="1"/>
</dbReference>
<dbReference type="PRINTS" id="PR01483">
    <property type="entry name" value="FASYNTHASE"/>
</dbReference>
<comment type="caution">
    <text evidence="3">The sequence shown here is derived from an EMBL/GenBank/DDBJ whole genome shotgun (WGS) entry which is preliminary data.</text>
</comment>
<sequence length="141" mass="14709">MSAGPQDVVVGTVLPDLELPPISRATLALFAGASGDHNPIHIDTDVARSAGMDDVFAHGMLSMAYLGRLLTTWAPQDLLRSFEVRFAAITPVRARPVCAGTVTAVDDQDGERVATIELRVTLEDGTVTLAGTAKVAVPAAS</sequence>
<dbReference type="Proteomes" id="UP001277761">
    <property type="component" value="Unassembled WGS sequence"/>
</dbReference>
<keyword evidence="4" id="KW-1185">Reference proteome</keyword>
<feature type="domain" description="MaoC-like" evidence="2">
    <location>
        <begin position="21"/>
        <end position="121"/>
    </location>
</feature>